<evidence type="ECO:0000256" key="2">
    <source>
        <dbReference type="ARBA" id="ARBA00004496"/>
    </source>
</evidence>
<comment type="subcellular location">
    <subcellularLocation>
        <location evidence="2">Cytoplasm</location>
    </subcellularLocation>
    <subcellularLocation>
        <location evidence="1">Nucleus</location>
    </subcellularLocation>
</comment>
<dbReference type="InterPro" id="IPR026939">
    <property type="entry name" value="ZNF706/At2g23090_sf"/>
</dbReference>
<feature type="compositionally biased region" description="Basic residues" evidence="5">
    <location>
        <begin position="1"/>
        <end position="10"/>
    </location>
</feature>
<sequence length="101" mass="10933">MGGKAKFQKHTAKELQAKAAASKSKGGGKSGAVTRKTAKLNFICEVCKTSSPDVKSLELHYQSKHPKAPFDREACIKIAEELRETNTPKVTGTHHNGGRDK</sequence>
<reference evidence="6" key="2">
    <citation type="submission" date="2011-02" db="EMBL/GenBank/DDBJ databases">
        <authorList>
            <person name="MacLean D."/>
        </authorList>
    </citation>
    <scope>NUCLEOTIDE SEQUENCE</scope>
</reference>
<organism evidence="6">
    <name type="scientific">Albugo laibachii Nc14</name>
    <dbReference type="NCBI Taxonomy" id="890382"/>
    <lineage>
        <taxon>Eukaryota</taxon>
        <taxon>Sar</taxon>
        <taxon>Stramenopiles</taxon>
        <taxon>Oomycota</taxon>
        <taxon>Peronosporomycetes</taxon>
        <taxon>Albuginales</taxon>
        <taxon>Albuginaceae</taxon>
        <taxon>Albugo</taxon>
    </lineage>
</organism>
<dbReference type="GO" id="GO:0005634">
    <property type="term" value="C:nucleus"/>
    <property type="evidence" value="ECO:0007669"/>
    <property type="project" value="UniProtKB-SubCell"/>
</dbReference>
<keyword evidence="4" id="KW-0539">Nucleus</keyword>
<keyword evidence="3" id="KW-0963">Cytoplasm</keyword>
<gene>
    <name evidence="6" type="primary">AlNc14C446G11704</name>
    <name evidence="6" type="ORF">ALNC14_131860</name>
</gene>
<dbReference type="PANTHER" id="PTHR21213:SF0">
    <property type="entry name" value="ZINC FINGER PROTEIN 706"/>
    <property type="match status" value="1"/>
</dbReference>
<name>F0WZW3_9STRA</name>
<dbReference type="AlphaFoldDB" id="F0WZW3"/>
<dbReference type="GO" id="GO:0005737">
    <property type="term" value="C:cytoplasm"/>
    <property type="evidence" value="ECO:0007669"/>
    <property type="project" value="UniProtKB-SubCell"/>
</dbReference>
<evidence type="ECO:0000256" key="3">
    <source>
        <dbReference type="ARBA" id="ARBA00022490"/>
    </source>
</evidence>
<feature type="region of interest" description="Disordered" evidence="5">
    <location>
        <begin position="1"/>
        <end position="32"/>
    </location>
</feature>
<dbReference type="PANTHER" id="PTHR21213">
    <property type="entry name" value="GEO09665P1-RELATED"/>
    <property type="match status" value="1"/>
</dbReference>
<reference evidence="6" key="1">
    <citation type="journal article" date="2011" name="PLoS Biol.">
        <title>Gene gain and loss during evolution of obligate parasitism in the white rust pathogen of Arabidopsis thaliana.</title>
        <authorList>
            <person name="Kemen E."/>
            <person name="Gardiner A."/>
            <person name="Schultz-Larsen T."/>
            <person name="Kemen A.C."/>
            <person name="Balmuth A.L."/>
            <person name="Robert-Seilaniantz A."/>
            <person name="Bailey K."/>
            <person name="Holub E."/>
            <person name="Studholme D.J."/>
            <person name="Maclean D."/>
            <person name="Jones J.D."/>
        </authorList>
    </citation>
    <scope>NUCLEOTIDE SEQUENCE</scope>
</reference>
<dbReference type="InterPro" id="IPR045230">
    <property type="entry name" value="MBS1/2-like"/>
</dbReference>
<accession>F0WZW3</accession>
<dbReference type="HOGENOM" id="CLU_2297285_0_0_1"/>
<evidence type="ECO:0000256" key="5">
    <source>
        <dbReference type="SAM" id="MobiDB-lite"/>
    </source>
</evidence>
<protein>
    <submittedName>
        <fullName evidence="6">Uncharacterized protein AlNc14C446G11704</fullName>
    </submittedName>
</protein>
<evidence type="ECO:0000256" key="4">
    <source>
        <dbReference type="ARBA" id="ARBA00023242"/>
    </source>
</evidence>
<dbReference type="SUPFAM" id="SSF118359">
    <property type="entry name" value="Expressed protein At2g23090/F21P24.15"/>
    <property type="match status" value="1"/>
</dbReference>
<evidence type="ECO:0000256" key="1">
    <source>
        <dbReference type="ARBA" id="ARBA00004123"/>
    </source>
</evidence>
<evidence type="ECO:0000313" key="6">
    <source>
        <dbReference type="EMBL" id="CCA27042.1"/>
    </source>
</evidence>
<proteinExistence type="predicted"/>
<dbReference type="EMBL" id="FR824489">
    <property type="protein sequence ID" value="CCA27042.1"/>
    <property type="molecule type" value="Genomic_DNA"/>
</dbReference>
<dbReference type="Gene3D" id="4.10.1050.10">
    <property type="entry name" value="At2g23090-like"/>
    <property type="match status" value="1"/>
</dbReference>